<evidence type="ECO:0000256" key="2">
    <source>
        <dbReference type="ARBA" id="ARBA00008138"/>
    </source>
</evidence>
<dbReference type="Gene3D" id="3.40.50.150">
    <property type="entry name" value="Vaccinia Virus protein VP39"/>
    <property type="match status" value="1"/>
</dbReference>
<evidence type="ECO:0000313" key="8">
    <source>
        <dbReference type="Proteomes" id="UP000019150"/>
    </source>
</evidence>
<gene>
    <name evidence="7" type="ORF">NONO_c34850</name>
</gene>
<evidence type="ECO:0000313" key="7">
    <source>
        <dbReference type="EMBL" id="AHH18272.1"/>
    </source>
</evidence>
<name>W5TGC8_9NOCA</name>
<evidence type="ECO:0000256" key="4">
    <source>
        <dbReference type="ARBA" id="ARBA00022679"/>
    </source>
</evidence>
<dbReference type="SUPFAM" id="SSF53335">
    <property type="entry name" value="S-adenosyl-L-methionine-dependent methyltransferases"/>
    <property type="match status" value="1"/>
</dbReference>
<keyword evidence="4 7" id="KW-0808">Transferase</keyword>
<accession>W5TGC8</accession>
<dbReference type="InterPro" id="IPR011610">
    <property type="entry name" value="SAM_mthyl_Trfase_ML2640-like"/>
</dbReference>
<comment type="similarity">
    <text evidence="2 6">Belongs to the UPF0677 family.</text>
</comment>
<keyword evidence="5 6" id="KW-0949">S-adenosyl-L-methionine</keyword>
<sequence length="287" mass="31352">MTEQTSNVPVAGVAMTAVGVAVIRARETARADRLYADPLARMFADAARAGFGEQRWARLTALADQFYEGRTVGVRLVDDRFRAAADAGIRQFVLLGAGLDTRAFRMDLPPRVQIYEIDLPETFAFKEPILDAAGAVASCGRRVVIADLRSDWQKALLDSGFRPDLPTSWVDEGSLGRLTQEWNQRVVTTLTGLSAPGSLFGASRLIAEPDGAQYRELRRMVADAAPEADVPAEPVTADADFDVERWLGELGWDTEFRSWNDMVAGLARPAALQDSRIGTIAAVRRAE</sequence>
<dbReference type="GO" id="GO:0032259">
    <property type="term" value="P:methylation"/>
    <property type="evidence" value="ECO:0007669"/>
    <property type="project" value="UniProtKB-KW"/>
</dbReference>
<dbReference type="GO" id="GO:0008168">
    <property type="term" value="F:methyltransferase activity"/>
    <property type="evidence" value="ECO:0007669"/>
    <property type="project" value="UniProtKB-UniRule"/>
</dbReference>
<evidence type="ECO:0000256" key="6">
    <source>
        <dbReference type="RuleBase" id="RU362030"/>
    </source>
</evidence>
<evidence type="ECO:0000256" key="5">
    <source>
        <dbReference type="ARBA" id="ARBA00022691"/>
    </source>
</evidence>
<dbReference type="STRING" id="1415166.NONO_c34850"/>
<comment type="function">
    <text evidence="1 6">Exhibits S-adenosyl-L-methionine-dependent methyltransferase activity.</text>
</comment>
<dbReference type="HOGENOM" id="CLU_056160_2_0_11"/>
<protein>
    <recommendedName>
        <fullName evidence="6">S-adenosyl-L-methionine-dependent methyltransferase</fullName>
        <ecNumber evidence="6">2.1.1.-</ecNumber>
    </recommendedName>
</protein>
<evidence type="ECO:0000256" key="1">
    <source>
        <dbReference type="ARBA" id="ARBA00003907"/>
    </source>
</evidence>
<dbReference type="PANTHER" id="PTHR43619">
    <property type="entry name" value="S-ADENOSYL-L-METHIONINE-DEPENDENT METHYLTRANSFERASE YKTD-RELATED"/>
    <property type="match status" value="1"/>
</dbReference>
<proteinExistence type="inferred from homology"/>
<dbReference type="PANTHER" id="PTHR43619:SF2">
    <property type="entry name" value="S-ADENOSYL-L-METHIONINE-DEPENDENT METHYLTRANSFERASES SUPERFAMILY PROTEIN"/>
    <property type="match status" value="1"/>
</dbReference>
<dbReference type="RefSeq" id="WP_025349715.1">
    <property type="nucleotide sequence ID" value="NZ_CP006850.1"/>
</dbReference>
<dbReference type="InterPro" id="IPR007213">
    <property type="entry name" value="Ppm1/Ppm2/Tcmp"/>
</dbReference>
<dbReference type="PATRIC" id="fig|1415166.3.peg.3576"/>
<reference evidence="7 8" key="1">
    <citation type="journal article" date="2014" name="Appl. Environ. Microbiol.">
        <title>Insights into the Microbial Degradation of Rubber and Gutta-Percha by Analysis of the Complete Genome of Nocardia nova SH22a.</title>
        <authorList>
            <person name="Luo Q."/>
            <person name="Hiessl S."/>
            <person name="Poehlein A."/>
            <person name="Daniel R."/>
            <person name="Steinbuchel A."/>
        </authorList>
    </citation>
    <scope>NUCLEOTIDE SEQUENCE [LARGE SCALE GENOMIC DNA]</scope>
    <source>
        <strain evidence="7">SH22a</strain>
    </source>
</reference>
<dbReference type="KEGG" id="nno:NONO_c34850"/>
<dbReference type="NCBIfam" id="TIGR00027">
    <property type="entry name" value="mthyl_TIGR00027"/>
    <property type="match status" value="1"/>
</dbReference>
<organism evidence="7 8">
    <name type="scientific">Nocardia nova SH22a</name>
    <dbReference type="NCBI Taxonomy" id="1415166"/>
    <lineage>
        <taxon>Bacteria</taxon>
        <taxon>Bacillati</taxon>
        <taxon>Actinomycetota</taxon>
        <taxon>Actinomycetes</taxon>
        <taxon>Mycobacteriales</taxon>
        <taxon>Nocardiaceae</taxon>
        <taxon>Nocardia</taxon>
    </lineage>
</organism>
<dbReference type="Proteomes" id="UP000019150">
    <property type="component" value="Chromosome"/>
</dbReference>
<dbReference type="AlphaFoldDB" id="W5TGC8"/>
<dbReference type="InterPro" id="IPR029063">
    <property type="entry name" value="SAM-dependent_MTases_sf"/>
</dbReference>
<dbReference type="EMBL" id="CP006850">
    <property type="protein sequence ID" value="AHH18272.1"/>
    <property type="molecule type" value="Genomic_DNA"/>
</dbReference>
<dbReference type="eggNOG" id="COG3315">
    <property type="taxonomic scope" value="Bacteria"/>
</dbReference>
<dbReference type="EC" id="2.1.1.-" evidence="6"/>
<keyword evidence="3 6" id="KW-0489">Methyltransferase</keyword>
<evidence type="ECO:0000256" key="3">
    <source>
        <dbReference type="ARBA" id="ARBA00022603"/>
    </source>
</evidence>
<keyword evidence="8" id="KW-1185">Reference proteome</keyword>
<dbReference type="Pfam" id="PF04072">
    <property type="entry name" value="LCM"/>
    <property type="match status" value="1"/>
</dbReference>